<evidence type="ECO:0000313" key="2">
    <source>
        <dbReference type="EMBL" id="VAW55039.1"/>
    </source>
</evidence>
<feature type="domain" description="SnoaL-like" evidence="1">
    <location>
        <begin position="9"/>
        <end position="113"/>
    </location>
</feature>
<name>A0A3B0X0H7_9ZZZZ</name>
<evidence type="ECO:0000259" key="1">
    <source>
        <dbReference type="Pfam" id="PF12680"/>
    </source>
</evidence>
<dbReference type="EMBL" id="UOFE01000046">
    <property type="protein sequence ID" value="VAW55039.1"/>
    <property type="molecule type" value="Genomic_DNA"/>
</dbReference>
<accession>A0A3B0X0H7</accession>
<dbReference type="InterPro" id="IPR037401">
    <property type="entry name" value="SnoaL-like"/>
</dbReference>
<dbReference type="AlphaFoldDB" id="A0A3B0X0H7"/>
<dbReference type="Pfam" id="PF12680">
    <property type="entry name" value="SnoaL_2"/>
    <property type="match status" value="1"/>
</dbReference>
<reference evidence="2" key="1">
    <citation type="submission" date="2018-06" db="EMBL/GenBank/DDBJ databases">
        <authorList>
            <person name="Zhirakovskaya E."/>
        </authorList>
    </citation>
    <scope>NUCLEOTIDE SEQUENCE</scope>
</reference>
<sequence length="143" mass="16216">MSNELVQLVEEFFKVIESKDIEASLVYFSDNAEFIDPHYPNIHMKGKKEIEQGLTWGFKGLKKLGFTIEKTFYSADGKSLAVEVATAHELPNGKALNFPQAFIIEIEAGKITRLQAYEPYGPHGIFKIILAVTRFMNTMLRKS</sequence>
<gene>
    <name evidence="2" type="ORF">MNBD_GAMMA05-218</name>
</gene>
<proteinExistence type="predicted"/>
<dbReference type="InterPro" id="IPR032710">
    <property type="entry name" value="NTF2-like_dom_sf"/>
</dbReference>
<organism evidence="2">
    <name type="scientific">hydrothermal vent metagenome</name>
    <dbReference type="NCBI Taxonomy" id="652676"/>
    <lineage>
        <taxon>unclassified sequences</taxon>
        <taxon>metagenomes</taxon>
        <taxon>ecological metagenomes</taxon>
    </lineage>
</organism>
<dbReference type="SUPFAM" id="SSF54427">
    <property type="entry name" value="NTF2-like"/>
    <property type="match status" value="1"/>
</dbReference>
<dbReference type="Gene3D" id="3.10.450.50">
    <property type="match status" value="1"/>
</dbReference>
<protein>
    <recommendedName>
        <fullName evidence="1">SnoaL-like domain-containing protein</fullName>
    </recommendedName>
</protein>